<keyword evidence="3" id="KW-1185">Reference proteome</keyword>
<evidence type="ECO:0000313" key="2">
    <source>
        <dbReference type="EnsemblMetazoa" id="G19241.2:cds"/>
    </source>
</evidence>
<organism evidence="2 3">
    <name type="scientific">Magallana gigas</name>
    <name type="common">Pacific oyster</name>
    <name type="synonym">Crassostrea gigas</name>
    <dbReference type="NCBI Taxonomy" id="29159"/>
    <lineage>
        <taxon>Eukaryota</taxon>
        <taxon>Metazoa</taxon>
        <taxon>Spiralia</taxon>
        <taxon>Lophotrochozoa</taxon>
        <taxon>Mollusca</taxon>
        <taxon>Bivalvia</taxon>
        <taxon>Autobranchia</taxon>
        <taxon>Pteriomorphia</taxon>
        <taxon>Ostreida</taxon>
        <taxon>Ostreoidea</taxon>
        <taxon>Ostreidae</taxon>
        <taxon>Magallana</taxon>
    </lineage>
</organism>
<proteinExistence type="predicted"/>
<name>A0A8W8JGL9_MAGGI</name>
<sequence length="113" mass="12949">MANIQISIRLTDSVVLLNVSDKPMTLGFPTSDNTTMMANNSTDNKNPRVTDNDILLIYIKLFGCIDLVLFCLYYGVSLYDRKSDQMTDIPIIVFKPNRVYENIEIEYFQAPEN</sequence>
<dbReference type="AlphaFoldDB" id="A0A8W8JGL9"/>
<evidence type="ECO:0000313" key="3">
    <source>
        <dbReference type="Proteomes" id="UP000005408"/>
    </source>
</evidence>
<reference evidence="2" key="1">
    <citation type="submission" date="2022-08" db="UniProtKB">
        <authorList>
            <consortium name="EnsemblMetazoa"/>
        </authorList>
    </citation>
    <scope>IDENTIFICATION</scope>
    <source>
        <strain evidence="2">05x7-T-G4-1.051#20</strain>
    </source>
</reference>
<keyword evidence="1" id="KW-0812">Transmembrane</keyword>
<feature type="transmembrane region" description="Helical" evidence="1">
    <location>
        <begin position="55"/>
        <end position="76"/>
    </location>
</feature>
<accession>A0A8W8JGL9</accession>
<keyword evidence="1" id="KW-1133">Transmembrane helix</keyword>
<protein>
    <submittedName>
        <fullName evidence="2">Uncharacterized protein</fullName>
    </submittedName>
</protein>
<keyword evidence="1" id="KW-0472">Membrane</keyword>
<dbReference type="Proteomes" id="UP000005408">
    <property type="component" value="Unassembled WGS sequence"/>
</dbReference>
<evidence type="ECO:0000256" key="1">
    <source>
        <dbReference type="SAM" id="Phobius"/>
    </source>
</evidence>
<dbReference type="EnsemblMetazoa" id="G19241.2">
    <property type="protein sequence ID" value="G19241.2:cds"/>
    <property type="gene ID" value="G19241"/>
</dbReference>